<dbReference type="HOGENOM" id="CLU_063236_5_0_10"/>
<dbReference type="GO" id="GO:0003700">
    <property type="term" value="F:DNA-binding transcription factor activity"/>
    <property type="evidence" value="ECO:0007669"/>
    <property type="project" value="InterPro"/>
</dbReference>
<dbReference type="AlphaFoldDB" id="A0A0D5YTM5"/>
<feature type="domain" description="HTH gntR-type" evidence="4">
    <location>
        <begin position="1"/>
        <end position="53"/>
    </location>
</feature>
<keyword evidence="2" id="KW-0238">DNA-binding</keyword>
<evidence type="ECO:0000313" key="5">
    <source>
        <dbReference type="EMBL" id="AKA35590.1"/>
    </source>
</evidence>
<dbReference type="Gene3D" id="1.10.10.10">
    <property type="entry name" value="Winged helix-like DNA-binding domain superfamily/Winged helix DNA-binding domain"/>
    <property type="match status" value="1"/>
</dbReference>
<reference evidence="5 6" key="1">
    <citation type="submission" date="2015-03" db="EMBL/GenBank/DDBJ databases">
        <title>Complete genome sequence of Muricauda lutaonensis CC-HSB-11T, isolated from a coastal hot spring.</title>
        <authorList>
            <person name="Kim K.M."/>
        </authorList>
    </citation>
    <scope>NUCLEOTIDE SEQUENCE [LARGE SCALE GENOMIC DNA]</scope>
    <source>
        <strain evidence="5 6">CC-HSB-11</strain>
    </source>
</reference>
<dbReference type="PANTHER" id="PTHR44846">
    <property type="entry name" value="MANNOSYL-D-GLYCERATE TRANSPORT/METABOLISM SYSTEM REPRESSOR MNGR-RELATED"/>
    <property type="match status" value="1"/>
</dbReference>
<dbReference type="KEGG" id="mlt:VC82_1987"/>
<dbReference type="CDD" id="cd07377">
    <property type="entry name" value="WHTH_GntR"/>
    <property type="match status" value="1"/>
</dbReference>
<dbReference type="InterPro" id="IPR011663">
    <property type="entry name" value="UTRA"/>
</dbReference>
<dbReference type="InterPro" id="IPR036390">
    <property type="entry name" value="WH_DNA-bd_sf"/>
</dbReference>
<dbReference type="PRINTS" id="PR00035">
    <property type="entry name" value="HTHGNTR"/>
</dbReference>
<dbReference type="PROSITE" id="PS50949">
    <property type="entry name" value="HTH_GNTR"/>
    <property type="match status" value="1"/>
</dbReference>
<organism evidence="5 6">
    <name type="scientific">Flagellimonas lutaonensis</name>
    <dbReference type="NCBI Taxonomy" id="516051"/>
    <lineage>
        <taxon>Bacteria</taxon>
        <taxon>Pseudomonadati</taxon>
        <taxon>Bacteroidota</taxon>
        <taxon>Flavobacteriia</taxon>
        <taxon>Flavobacteriales</taxon>
        <taxon>Flavobacteriaceae</taxon>
        <taxon>Flagellimonas</taxon>
    </lineage>
</organism>
<dbReference type="Gene3D" id="3.40.1410.10">
    <property type="entry name" value="Chorismate lyase-like"/>
    <property type="match status" value="1"/>
</dbReference>
<evidence type="ECO:0000259" key="4">
    <source>
        <dbReference type="PROSITE" id="PS50949"/>
    </source>
</evidence>
<dbReference type="InterPro" id="IPR000524">
    <property type="entry name" value="Tscrpt_reg_HTH_GntR"/>
</dbReference>
<dbReference type="STRING" id="516051.VC82_1987"/>
<dbReference type="InterPro" id="IPR036388">
    <property type="entry name" value="WH-like_DNA-bd_sf"/>
</dbReference>
<evidence type="ECO:0000256" key="2">
    <source>
        <dbReference type="ARBA" id="ARBA00023125"/>
    </source>
</evidence>
<dbReference type="EMBL" id="CP011071">
    <property type="protein sequence ID" value="AKA35590.1"/>
    <property type="molecule type" value="Genomic_DNA"/>
</dbReference>
<evidence type="ECO:0000256" key="3">
    <source>
        <dbReference type="ARBA" id="ARBA00023163"/>
    </source>
</evidence>
<keyword evidence="1" id="KW-0805">Transcription regulation</keyword>
<gene>
    <name evidence="5" type="ORF">VC82_1987</name>
</gene>
<dbReference type="InterPro" id="IPR028978">
    <property type="entry name" value="Chorismate_lyase_/UTRA_dom_sf"/>
</dbReference>
<dbReference type="Proteomes" id="UP000032726">
    <property type="component" value="Chromosome"/>
</dbReference>
<protein>
    <recommendedName>
        <fullName evidence="4">HTH gntR-type domain-containing protein</fullName>
    </recommendedName>
</protein>
<name>A0A0D5YTM5_9FLAO</name>
<evidence type="ECO:0000256" key="1">
    <source>
        <dbReference type="ARBA" id="ARBA00023015"/>
    </source>
</evidence>
<keyword evidence="6" id="KW-1185">Reference proteome</keyword>
<dbReference type="Pfam" id="PF00392">
    <property type="entry name" value="GntR"/>
    <property type="match status" value="1"/>
</dbReference>
<dbReference type="InterPro" id="IPR050679">
    <property type="entry name" value="Bact_HTH_transcr_reg"/>
</dbReference>
<dbReference type="SMART" id="SM00345">
    <property type="entry name" value="HTH_GNTR"/>
    <property type="match status" value="1"/>
</dbReference>
<dbReference type="GO" id="GO:0003677">
    <property type="term" value="F:DNA binding"/>
    <property type="evidence" value="ECO:0007669"/>
    <property type="project" value="UniProtKB-KW"/>
</dbReference>
<evidence type="ECO:0000313" key="6">
    <source>
        <dbReference type="Proteomes" id="UP000032726"/>
    </source>
</evidence>
<dbReference type="PATRIC" id="fig|516051.4.peg.2046"/>
<dbReference type="SMART" id="SM00866">
    <property type="entry name" value="UTRA"/>
    <property type="match status" value="1"/>
</dbReference>
<sequence>MGTYPVGSYLPSENEICEQFDTTRTTVRRALDELLKNGFIEKEHGRGSRVVERRKSLGLLTVKGFSEALDHNKRTVILQEPTSQPWDDRIPFRLSETEKEGNAIYFQRLRYVNGKPIMLEHNWYSDLKLQQLKASEFIEGSFFKTLSQNFLIEMKGSEQELRAESANAEVARFLNIERGAPVLHISIRFTTSKPGFYLYSEVYCNTSRYPVSNSYFL</sequence>
<dbReference type="SUPFAM" id="SSF64288">
    <property type="entry name" value="Chorismate lyase-like"/>
    <property type="match status" value="1"/>
</dbReference>
<dbReference type="SUPFAM" id="SSF46785">
    <property type="entry name" value="Winged helix' DNA-binding domain"/>
    <property type="match status" value="1"/>
</dbReference>
<keyword evidence="3" id="KW-0804">Transcription</keyword>
<dbReference type="Pfam" id="PF07702">
    <property type="entry name" value="UTRA"/>
    <property type="match status" value="1"/>
</dbReference>
<accession>A0A0D5YTM5</accession>
<proteinExistence type="predicted"/>